<dbReference type="Pfam" id="PF12697">
    <property type="entry name" value="Abhydrolase_6"/>
    <property type="match status" value="1"/>
</dbReference>
<comment type="caution">
    <text evidence="4">The sequence shown here is derived from an EMBL/GenBank/DDBJ whole genome shotgun (WGS) entry which is preliminary data.</text>
</comment>
<dbReference type="FunFam" id="3.40.50.1820:FF:000042">
    <property type="entry name" value="probable strigolactone esterase DAD2"/>
    <property type="match status" value="1"/>
</dbReference>
<protein>
    <submittedName>
        <fullName evidence="4">Sigma-B regulation protein RsbQ</fullName>
    </submittedName>
</protein>
<reference evidence="4" key="1">
    <citation type="submission" date="2023-07" db="EMBL/GenBank/DDBJ databases">
        <title>Functional and genomic diversity of the sorghum phyllosphere microbiome.</title>
        <authorList>
            <person name="Shade A."/>
        </authorList>
    </citation>
    <scope>NUCLEOTIDE SEQUENCE</scope>
    <source>
        <strain evidence="4">SORGH_AS_0457</strain>
    </source>
</reference>
<dbReference type="PANTHER" id="PTHR43039">
    <property type="entry name" value="ESTERASE-RELATED"/>
    <property type="match status" value="1"/>
</dbReference>
<dbReference type="SUPFAM" id="SSF53474">
    <property type="entry name" value="alpha/beta-Hydrolases"/>
    <property type="match status" value="1"/>
</dbReference>
<accession>A0AAP5EE86</accession>
<sequence>MCVNSFERFNGRRSGKGSQVAILAHGFGTDQTAWSALSPWFEARYDVVSFDLAGCGPNGADTYDFDRHGSLFGYADDLLEIMDDLALRDCVYVGHSMSGMIGAVAAVARPELFDRLVTVGASPRYLDDTGYTGGFQAADLENLFDSMSANYQAWVAGFAPMVVGVDNGQVVADFSRTLFQMRPDIALNTSRTIFNSDMRSLAAQLTRPVHVIQTAVDMAVPVQVGHWLEAAIPTATLDIIDAEGHLPHMTAPDEVVRILERRLSANVA</sequence>
<gene>
    <name evidence="4" type="ORF">QE424_002510</name>
</gene>
<keyword evidence="2" id="KW-0378">Hydrolase</keyword>
<dbReference type="Gene3D" id="3.40.50.1820">
    <property type="entry name" value="alpha/beta hydrolase"/>
    <property type="match status" value="1"/>
</dbReference>
<proteinExistence type="inferred from homology"/>
<comment type="similarity">
    <text evidence="1">Belongs to the AB hydrolase superfamily.</text>
</comment>
<evidence type="ECO:0000256" key="2">
    <source>
        <dbReference type="ARBA" id="ARBA00022801"/>
    </source>
</evidence>
<name>A0AAP5EE86_9GAMM</name>
<dbReference type="GO" id="GO:0016787">
    <property type="term" value="F:hydrolase activity"/>
    <property type="evidence" value="ECO:0007669"/>
    <property type="project" value="UniProtKB-KW"/>
</dbReference>
<evidence type="ECO:0000259" key="3">
    <source>
        <dbReference type="Pfam" id="PF12697"/>
    </source>
</evidence>
<dbReference type="EMBL" id="JAUTAS010000001">
    <property type="protein sequence ID" value="MDQ1109351.1"/>
    <property type="molecule type" value="Genomic_DNA"/>
</dbReference>
<organism evidence="4 5">
    <name type="scientific">Stenotrophomonas rhizophila</name>
    <dbReference type="NCBI Taxonomy" id="216778"/>
    <lineage>
        <taxon>Bacteria</taxon>
        <taxon>Pseudomonadati</taxon>
        <taxon>Pseudomonadota</taxon>
        <taxon>Gammaproteobacteria</taxon>
        <taxon>Lysobacterales</taxon>
        <taxon>Lysobacteraceae</taxon>
        <taxon>Stenotrophomonas</taxon>
    </lineage>
</organism>
<evidence type="ECO:0000256" key="1">
    <source>
        <dbReference type="ARBA" id="ARBA00008645"/>
    </source>
</evidence>
<dbReference type="RefSeq" id="WP_307107269.1">
    <property type="nucleotide sequence ID" value="NZ_JAUTAS010000001.1"/>
</dbReference>
<evidence type="ECO:0000313" key="5">
    <source>
        <dbReference type="Proteomes" id="UP001226084"/>
    </source>
</evidence>
<feature type="domain" description="AB hydrolase-1" evidence="3">
    <location>
        <begin position="22"/>
        <end position="257"/>
    </location>
</feature>
<dbReference type="InterPro" id="IPR000073">
    <property type="entry name" value="AB_hydrolase_1"/>
</dbReference>
<evidence type="ECO:0000313" key="4">
    <source>
        <dbReference type="EMBL" id="MDQ1109351.1"/>
    </source>
</evidence>
<dbReference type="Proteomes" id="UP001226084">
    <property type="component" value="Unassembled WGS sequence"/>
</dbReference>
<dbReference type="InterPro" id="IPR029058">
    <property type="entry name" value="AB_hydrolase_fold"/>
</dbReference>
<dbReference type="AlphaFoldDB" id="A0AAP5EE86"/>